<comment type="caution">
    <text evidence="1">The sequence shown here is derived from an EMBL/GenBank/DDBJ whole genome shotgun (WGS) entry which is preliminary data.</text>
</comment>
<dbReference type="OrthoDB" id="439917at2759"/>
<protein>
    <submittedName>
        <fullName evidence="1">Uncharacterized protein</fullName>
    </submittedName>
</protein>
<dbReference type="Proteomes" id="UP000602905">
    <property type="component" value="Unassembled WGS sequence"/>
</dbReference>
<evidence type="ECO:0000313" key="2">
    <source>
        <dbReference type="Proteomes" id="UP000602905"/>
    </source>
</evidence>
<accession>A0A8H7LXW2</accession>
<evidence type="ECO:0000313" key="1">
    <source>
        <dbReference type="EMBL" id="KAF8713158.1"/>
    </source>
</evidence>
<proteinExistence type="predicted"/>
<sequence length="264" mass="28895">MKPTTCQLIRLDTGLYGRNDIAKAPSMRPERRGIKYHVIDHHKPILESSALSAQRSFLSTSVHFNILFKPCSDSNSLRCSLLASRLSSRRPHRPTITKTVTATTFGGAAKVVVCPNRYGGIRGVIVPPKHHCGRWYWHSSLGYCVPPQPDWSDPQCPAGWRWDDGAYSCVPSAPSLPDSGYGTGGVSIGQCGPSYFWWGPRSFCLAIGGPSVLPAVPNGWACPSNWYWHGNGFCVPREIGYGSNPVCGSSYRWDAGASCCKRGY</sequence>
<reference evidence="1" key="1">
    <citation type="submission" date="2020-09" db="EMBL/GenBank/DDBJ databases">
        <title>Comparative genome analyses of four rice-infecting Rhizoctonia solani isolates reveal extensive enrichment of homogalacturonan modification genes.</title>
        <authorList>
            <person name="Lee D.-Y."/>
            <person name="Jeon J."/>
            <person name="Kim K.-T."/>
            <person name="Cheong K."/>
            <person name="Song H."/>
            <person name="Choi G."/>
            <person name="Ko J."/>
            <person name="Opiyo S.O."/>
            <person name="Zuo S."/>
            <person name="Madhav S."/>
            <person name="Lee Y.-H."/>
            <person name="Wang G.-L."/>
        </authorList>
    </citation>
    <scope>NUCLEOTIDE SEQUENCE</scope>
    <source>
        <strain evidence="1">AG1-IA WGL</strain>
    </source>
</reference>
<dbReference type="AlphaFoldDB" id="A0A8H7LXW2"/>
<dbReference type="EMBL" id="JACYCD010000023">
    <property type="protein sequence ID" value="KAF8713158.1"/>
    <property type="molecule type" value="Genomic_DNA"/>
</dbReference>
<organism evidence="1 2">
    <name type="scientific">Rhizoctonia solani</name>
    <dbReference type="NCBI Taxonomy" id="456999"/>
    <lineage>
        <taxon>Eukaryota</taxon>
        <taxon>Fungi</taxon>
        <taxon>Dikarya</taxon>
        <taxon>Basidiomycota</taxon>
        <taxon>Agaricomycotina</taxon>
        <taxon>Agaricomycetes</taxon>
        <taxon>Cantharellales</taxon>
        <taxon>Ceratobasidiaceae</taxon>
        <taxon>Rhizoctonia</taxon>
    </lineage>
</organism>
<gene>
    <name evidence="1" type="ORF">RHS03_00778</name>
</gene>
<name>A0A8H7LXW2_9AGAM</name>
<feature type="non-terminal residue" evidence="1">
    <location>
        <position position="1"/>
    </location>
</feature>